<gene>
    <name evidence="2" type="ORF">MGWOODY_Clf755</name>
</gene>
<evidence type="ECO:0000313" key="2">
    <source>
        <dbReference type="EMBL" id="CUV02866.1"/>
    </source>
</evidence>
<evidence type="ECO:0008006" key="3">
    <source>
        <dbReference type="Google" id="ProtNLM"/>
    </source>
</evidence>
<dbReference type="InterPro" id="IPR003673">
    <property type="entry name" value="CoA-Trfase_fam_III"/>
</dbReference>
<name>A0A160V9T4_9ZZZZ</name>
<dbReference type="PANTHER" id="PTHR48207:SF4">
    <property type="entry name" value="BLL6097 PROTEIN"/>
    <property type="match status" value="1"/>
</dbReference>
<dbReference type="PANTHER" id="PTHR48207">
    <property type="entry name" value="SUCCINATE--HYDROXYMETHYLGLUTARATE COA-TRANSFERASE"/>
    <property type="match status" value="1"/>
</dbReference>
<organism evidence="2">
    <name type="scientific">hydrothermal vent metagenome</name>
    <dbReference type="NCBI Taxonomy" id="652676"/>
    <lineage>
        <taxon>unclassified sequences</taxon>
        <taxon>metagenomes</taxon>
        <taxon>ecological metagenomes</taxon>
    </lineage>
</organism>
<dbReference type="AlphaFoldDB" id="A0A160V9T4"/>
<proteinExistence type="predicted"/>
<accession>A0A160V9T4</accession>
<protein>
    <recommendedName>
        <fullName evidence="3">CoA transferase</fullName>
    </recommendedName>
</protein>
<dbReference type="InterPro" id="IPR050483">
    <property type="entry name" value="CoA-transferase_III_domain"/>
</dbReference>
<dbReference type="GO" id="GO:0008410">
    <property type="term" value="F:CoA-transferase activity"/>
    <property type="evidence" value="ECO:0007669"/>
    <property type="project" value="TreeGrafter"/>
</dbReference>
<evidence type="ECO:0000256" key="1">
    <source>
        <dbReference type="ARBA" id="ARBA00022679"/>
    </source>
</evidence>
<sequence>MTEYGGNGPLKGIKVLDWTMWQMGPVSTSMMGDMGADVIKIEALDGDA</sequence>
<dbReference type="SUPFAM" id="SSF89796">
    <property type="entry name" value="CoA-transferase family III (CaiB/BaiF)"/>
    <property type="match status" value="1"/>
</dbReference>
<dbReference type="Pfam" id="PF02515">
    <property type="entry name" value="CoA_transf_3"/>
    <property type="match status" value="1"/>
</dbReference>
<reference evidence="2" key="1">
    <citation type="submission" date="2015-10" db="EMBL/GenBank/DDBJ databases">
        <authorList>
            <person name="Gilbert D.G."/>
        </authorList>
    </citation>
    <scope>NUCLEOTIDE SEQUENCE</scope>
</reference>
<keyword evidence="1" id="KW-0808">Transferase</keyword>
<dbReference type="Gene3D" id="3.40.50.10540">
    <property type="entry name" value="Crotonobetainyl-coa:carnitine coa-transferase, domain 1"/>
    <property type="match status" value="1"/>
</dbReference>
<dbReference type="InterPro" id="IPR023606">
    <property type="entry name" value="CoA-Trfase_III_dom_1_sf"/>
</dbReference>
<dbReference type="EMBL" id="FAXA01000327">
    <property type="protein sequence ID" value="CUV02866.1"/>
    <property type="molecule type" value="Genomic_DNA"/>
</dbReference>